<dbReference type="PANTHER" id="PTHR11705">
    <property type="entry name" value="PROTEASE FAMILY M14 CARBOXYPEPTIDASE A,B"/>
    <property type="match status" value="1"/>
</dbReference>
<proteinExistence type="inferred from homology"/>
<dbReference type="OrthoDB" id="9802862at2"/>
<dbReference type="SMART" id="SM00631">
    <property type="entry name" value="Zn_pept"/>
    <property type="match status" value="1"/>
</dbReference>
<dbReference type="InterPro" id="IPR000834">
    <property type="entry name" value="Peptidase_M14"/>
</dbReference>
<comment type="cofactor">
    <cofactor evidence="1">
        <name>Zn(2+)</name>
        <dbReference type="ChEBI" id="CHEBI:29105"/>
    </cofactor>
</comment>
<dbReference type="PRINTS" id="PR00765">
    <property type="entry name" value="CRBOXYPTASEA"/>
</dbReference>
<comment type="similarity">
    <text evidence="2 7">Belongs to the peptidase M14 family.</text>
</comment>
<keyword evidence="10" id="KW-1185">Reference proteome</keyword>
<sequence length="306" mass="34661">MESIVNPKVIYTYQQMVKDLKKLNQVYPNLVTYDVIGKSVDNRNIYAVKLGFGETEIFLNGAHHAREWLTTSLLMNMIDYYSQAYEANNSIGGYDVKTLLNKATIWFVPMVNPDGVSLVQLGVNSAKRPDEVIAINNGNDFSTWKANIRGVDLNRQYPADWDSIQDNVGHPASMMYKGPTPLSEPESKTVYTFTLNHDFKLAVAYHSSGEEIFWKYKCKGELLETSKRIAEIFSEKTEYQLVDPGPNPSGGGYTDWFLTTLKRPAFTPEISPLVGPRPVPLKNYDKIWKDNKEVGLMLATEAYLHL</sequence>
<dbReference type="Proteomes" id="UP000799092">
    <property type="component" value="Unassembled WGS sequence"/>
</dbReference>
<name>A0A6A8DLP1_9BACI</name>
<evidence type="ECO:0000256" key="4">
    <source>
        <dbReference type="ARBA" id="ARBA00022801"/>
    </source>
</evidence>
<protein>
    <submittedName>
        <fullName evidence="9">Peptidase M14</fullName>
    </submittedName>
</protein>
<organism evidence="9 10">
    <name type="scientific">Aquibacillus halophilus</name>
    <dbReference type="NCBI Taxonomy" id="930132"/>
    <lineage>
        <taxon>Bacteria</taxon>
        <taxon>Bacillati</taxon>
        <taxon>Bacillota</taxon>
        <taxon>Bacilli</taxon>
        <taxon>Bacillales</taxon>
        <taxon>Bacillaceae</taxon>
        <taxon>Aquibacillus</taxon>
    </lineage>
</organism>
<keyword evidence="4" id="KW-0378">Hydrolase</keyword>
<dbReference type="GO" id="GO:0008270">
    <property type="term" value="F:zinc ion binding"/>
    <property type="evidence" value="ECO:0007669"/>
    <property type="project" value="InterPro"/>
</dbReference>
<dbReference type="GO" id="GO:0005615">
    <property type="term" value="C:extracellular space"/>
    <property type="evidence" value="ECO:0007669"/>
    <property type="project" value="TreeGrafter"/>
</dbReference>
<evidence type="ECO:0000313" key="9">
    <source>
        <dbReference type="EMBL" id="MRH44679.1"/>
    </source>
</evidence>
<reference evidence="9" key="1">
    <citation type="submission" date="2019-11" db="EMBL/GenBank/DDBJ databases">
        <authorList>
            <person name="Li J."/>
        </authorList>
    </citation>
    <scope>NUCLEOTIDE SEQUENCE</scope>
    <source>
        <strain evidence="9">B6B</strain>
    </source>
</reference>
<evidence type="ECO:0000256" key="2">
    <source>
        <dbReference type="ARBA" id="ARBA00005988"/>
    </source>
</evidence>
<dbReference type="Pfam" id="PF00246">
    <property type="entry name" value="Peptidase_M14"/>
    <property type="match status" value="1"/>
</dbReference>
<evidence type="ECO:0000256" key="6">
    <source>
        <dbReference type="ARBA" id="ARBA00023049"/>
    </source>
</evidence>
<keyword evidence="6" id="KW-0482">Metalloprotease</keyword>
<dbReference type="EMBL" id="WJNG01000018">
    <property type="protein sequence ID" value="MRH44679.1"/>
    <property type="molecule type" value="Genomic_DNA"/>
</dbReference>
<evidence type="ECO:0000313" key="10">
    <source>
        <dbReference type="Proteomes" id="UP000799092"/>
    </source>
</evidence>
<evidence type="ECO:0000256" key="3">
    <source>
        <dbReference type="ARBA" id="ARBA00022670"/>
    </source>
</evidence>
<dbReference type="RefSeq" id="WP_153738290.1">
    <property type="nucleotide sequence ID" value="NZ_WJNG01000018.1"/>
</dbReference>
<dbReference type="AlphaFoldDB" id="A0A6A8DLP1"/>
<dbReference type="CDD" id="cd06229">
    <property type="entry name" value="M14_Endopeptidase_I"/>
    <property type="match status" value="1"/>
</dbReference>
<dbReference type="Gene3D" id="3.40.630.10">
    <property type="entry name" value="Zn peptidases"/>
    <property type="match status" value="1"/>
</dbReference>
<dbReference type="SUPFAM" id="SSF53187">
    <property type="entry name" value="Zn-dependent exopeptidases"/>
    <property type="match status" value="1"/>
</dbReference>
<evidence type="ECO:0000256" key="1">
    <source>
        <dbReference type="ARBA" id="ARBA00001947"/>
    </source>
</evidence>
<dbReference type="GO" id="GO:0004181">
    <property type="term" value="F:metallocarboxypeptidase activity"/>
    <property type="evidence" value="ECO:0007669"/>
    <property type="project" value="InterPro"/>
</dbReference>
<keyword evidence="3" id="KW-0645">Protease</keyword>
<feature type="active site" description="Proton donor/acceptor" evidence="7">
    <location>
        <position position="269"/>
    </location>
</feature>
<dbReference type="PROSITE" id="PS52035">
    <property type="entry name" value="PEPTIDASE_M14"/>
    <property type="match status" value="1"/>
</dbReference>
<dbReference type="PANTHER" id="PTHR11705:SF143">
    <property type="entry name" value="SLL0236 PROTEIN"/>
    <property type="match status" value="1"/>
</dbReference>
<dbReference type="GO" id="GO:0006508">
    <property type="term" value="P:proteolysis"/>
    <property type="evidence" value="ECO:0007669"/>
    <property type="project" value="UniProtKB-KW"/>
</dbReference>
<evidence type="ECO:0000259" key="8">
    <source>
        <dbReference type="PROSITE" id="PS52035"/>
    </source>
</evidence>
<evidence type="ECO:0000256" key="7">
    <source>
        <dbReference type="PROSITE-ProRule" id="PRU01379"/>
    </source>
</evidence>
<accession>A0A6A8DLP1</accession>
<dbReference type="InterPro" id="IPR034274">
    <property type="entry name" value="ENP1_M14_CPD"/>
</dbReference>
<evidence type="ECO:0000256" key="5">
    <source>
        <dbReference type="ARBA" id="ARBA00022833"/>
    </source>
</evidence>
<gene>
    <name evidence="9" type="ORF">GH741_18695</name>
</gene>
<feature type="domain" description="Peptidase M14" evidence="8">
    <location>
        <begin position="9"/>
        <end position="302"/>
    </location>
</feature>
<keyword evidence="5" id="KW-0862">Zinc</keyword>
<comment type="caution">
    <text evidence="9">The sequence shown here is derived from an EMBL/GenBank/DDBJ whole genome shotgun (WGS) entry which is preliminary data.</text>
</comment>